<gene>
    <name evidence="5" type="ORF">OFUS_LOCUS10016</name>
</gene>
<proteinExistence type="predicted"/>
<keyword evidence="4" id="KW-0472">Membrane</keyword>
<name>A0A8J1T7B4_OWEFU</name>
<sequence>MANIYSKSYLRCFTITSLIVACIAQFWCGGLFIFNVYSLALKHTFNYTQSDIDMMAALCHFGFHTAFPAGIVQDMFGPRVTSAMGLILTSTGYLLLWSTTKSIEFYTYKAGLLKLYFFIIGQGVTYTYMAAVTTTISNFTSERRVQALAILESFFGGGALVLTIIYASYFVNGHIYDEQNQNWSGFILILTIGSSIANCCCLAFLQIAPQSDANDGDDEDSDKDDNYIAAESEDEDDLKDIFAEVVDDSESTDLFHSGDDEMRDKTSIYKVIKQTWLDSKSIFTTRNFQIILWLKSIISPVGFLYLINITAILKSAKLEAYSGIFTILRPIAGILARVMIAVIAQLLKGKIKKSIILLITNMGFVVGQGLLISLGTNLTALHTANIVITMAHSCSFVLIVAILSDTLSKNKFGRMWGFILFVSTIFSFLYPAIFGLVYDAHTKIGHVYCYRLACTQLTFIFTSIFTCVALILNIALIMYTPSMT</sequence>
<evidence type="ECO:0000256" key="3">
    <source>
        <dbReference type="ARBA" id="ARBA00022989"/>
    </source>
</evidence>
<evidence type="ECO:0000313" key="6">
    <source>
        <dbReference type="Proteomes" id="UP000749559"/>
    </source>
</evidence>
<comment type="caution">
    <text evidence="5">The sequence shown here is derived from an EMBL/GenBank/DDBJ whole genome shotgun (WGS) entry which is preliminary data.</text>
</comment>
<dbReference type="PANTHER" id="PTHR21576">
    <property type="entry name" value="UNCHARACTERIZED NODULIN-LIKE PROTEIN"/>
    <property type="match status" value="1"/>
</dbReference>
<evidence type="ECO:0000256" key="2">
    <source>
        <dbReference type="ARBA" id="ARBA00022692"/>
    </source>
</evidence>
<dbReference type="OrthoDB" id="410267at2759"/>
<keyword evidence="6" id="KW-1185">Reference proteome</keyword>
<comment type="subcellular location">
    <subcellularLocation>
        <location evidence="1">Membrane</location>
        <topology evidence="1">Multi-pass membrane protein</topology>
    </subcellularLocation>
</comment>
<dbReference type="Proteomes" id="UP000749559">
    <property type="component" value="Unassembled WGS sequence"/>
</dbReference>
<evidence type="ECO:0000256" key="4">
    <source>
        <dbReference type="ARBA" id="ARBA00023136"/>
    </source>
</evidence>
<organism evidence="5 6">
    <name type="scientific">Owenia fusiformis</name>
    <name type="common">Polychaete worm</name>
    <dbReference type="NCBI Taxonomy" id="6347"/>
    <lineage>
        <taxon>Eukaryota</taxon>
        <taxon>Metazoa</taxon>
        <taxon>Spiralia</taxon>
        <taxon>Lophotrochozoa</taxon>
        <taxon>Annelida</taxon>
        <taxon>Polychaeta</taxon>
        <taxon>Sedentaria</taxon>
        <taxon>Canalipalpata</taxon>
        <taxon>Sabellida</taxon>
        <taxon>Oweniida</taxon>
        <taxon>Oweniidae</taxon>
        <taxon>Owenia</taxon>
    </lineage>
</organism>
<dbReference type="EMBL" id="CAIIXF020000005">
    <property type="protein sequence ID" value="CAH1783700.1"/>
    <property type="molecule type" value="Genomic_DNA"/>
</dbReference>
<evidence type="ECO:0000256" key="1">
    <source>
        <dbReference type="ARBA" id="ARBA00004141"/>
    </source>
</evidence>
<dbReference type="PROSITE" id="PS51257">
    <property type="entry name" value="PROKAR_LIPOPROTEIN"/>
    <property type="match status" value="1"/>
</dbReference>
<dbReference type="PANTHER" id="PTHR21576:SF158">
    <property type="entry name" value="RIBOSOMAL RNA-PROCESSING PROTEIN 12-LIKE CONSERVED DOMAIN-CONTAINING PROTEIN"/>
    <property type="match status" value="1"/>
</dbReference>
<reference evidence="5" key="1">
    <citation type="submission" date="2022-03" db="EMBL/GenBank/DDBJ databases">
        <authorList>
            <person name="Martin C."/>
        </authorList>
    </citation>
    <scope>NUCLEOTIDE SEQUENCE</scope>
</reference>
<dbReference type="SUPFAM" id="SSF103473">
    <property type="entry name" value="MFS general substrate transporter"/>
    <property type="match status" value="1"/>
</dbReference>
<evidence type="ECO:0000313" key="5">
    <source>
        <dbReference type="EMBL" id="CAH1783700.1"/>
    </source>
</evidence>
<keyword evidence="3" id="KW-1133">Transmembrane helix</keyword>
<keyword evidence="2" id="KW-0812">Transmembrane</keyword>
<dbReference type="GO" id="GO:0016020">
    <property type="term" value="C:membrane"/>
    <property type="evidence" value="ECO:0007669"/>
    <property type="project" value="UniProtKB-SubCell"/>
</dbReference>
<dbReference type="InterPro" id="IPR010658">
    <property type="entry name" value="Nodulin-like"/>
</dbReference>
<accession>A0A8J1T7B4</accession>
<dbReference type="InterPro" id="IPR036259">
    <property type="entry name" value="MFS_trans_sf"/>
</dbReference>
<dbReference type="Gene3D" id="1.20.1250.20">
    <property type="entry name" value="MFS general substrate transporter like domains"/>
    <property type="match status" value="1"/>
</dbReference>
<protein>
    <submittedName>
        <fullName evidence="5">Uncharacterized protein</fullName>
    </submittedName>
</protein>
<dbReference type="Pfam" id="PF06813">
    <property type="entry name" value="Nodulin-like"/>
    <property type="match status" value="1"/>
</dbReference>
<dbReference type="AlphaFoldDB" id="A0A8J1T7B4"/>